<dbReference type="AlphaFoldDB" id="A0A0W0EB99"/>
<name>A0A0W0EB99_CANGB</name>
<sequence length="216" mass="25085">MVLAEKSANIPVVKGFDGAKAGPDGSPLTKNNLKLLQKSIFELENKNFECPHYLCSLDNMAQIRHSRTWFLFELEMTYDGYFNLRNSCYFTRVYRNILPVWPITSCLSLNKTAFDSRVQLMPLNHIIISNYAAAVPERKRKYNPDDINDIYVEIADIADFGNVQKYIPPTILTKRRNMESFNDCKVNTKDIISFKDVNQEYETWLDKHLSLAKDRN</sequence>
<gene>
    <name evidence="1" type="ORF">AO440_001625</name>
</gene>
<comment type="caution">
    <text evidence="1">The sequence shown here is derived from an EMBL/GenBank/DDBJ whole genome shotgun (WGS) entry which is preliminary data.</text>
</comment>
<dbReference type="EMBL" id="LLZZ01000107">
    <property type="protein sequence ID" value="KTB07547.1"/>
    <property type="molecule type" value="Genomic_DNA"/>
</dbReference>
<protein>
    <submittedName>
        <fullName evidence="1">Monopolin complex subunit MAM1</fullName>
    </submittedName>
</protein>
<dbReference type="VEuPathDB" id="FungiDB:CAGL0G03377g"/>
<dbReference type="Proteomes" id="UP000054886">
    <property type="component" value="Unassembled WGS sequence"/>
</dbReference>
<dbReference type="VEuPathDB" id="FungiDB:GWK60_G03245"/>
<dbReference type="VEuPathDB" id="FungiDB:B1J91_G03377g"/>
<evidence type="ECO:0000313" key="2">
    <source>
        <dbReference type="Proteomes" id="UP000054886"/>
    </source>
</evidence>
<proteinExistence type="predicted"/>
<evidence type="ECO:0000313" key="1">
    <source>
        <dbReference type="EMBL" id="KTB07547.1"/>
    </source>
</evidence>
<dbReference type="VEuPathDB" id="FungiDB:GVI51_G03245"/>
<dbReference type="InterPro" id="IPR018847">
    <property type="entry name" value="Monopolin_cplx_su_Mam1"/>
</dbReference>
<reference evidence="1 2" key="1">
    <citation type="submission" date="2015-10" db="EMBL/GenBank/DDBJ databases">
        <title>Draft genomes sequences of Candida glabrata isolates 1A, 1B, 2A, 2B, 3A and 3B.</title>
        <authorList>
            <person name="Haavelsrud O.E."/>
            <person name="Gaustad P."/>
        </authorList>
    </citation>
    <scope>NUCLEOTIDE SEQUENCE [LARGE SCALE GENOMIC DNA]</scope>
    <source>
        <strain evidence="1">910700640</strain>
    </source>
</reference>
<dbReference type="Pfam" id="PF10434">
    <property type="entry name" value="MAM1"/>
    <property type="match status" value="1"/>
</dbReference>
<accession>A0A0W0EB99</accession>
<organism evidence="1 2">
    <name type="scientific">Candida glabrata</name>
    <name type="common">Yeast</name>
    <name type="synonym">Torulopsis glabrata</name>
    <dbReference type="NCBI Taxonomy" id="5478"/>
    <lineage>
        <taxon>Eukaryota</taxon>
        <taxon>Fungi</taxon>
        <taxon>Dikarya</taxon>
        <taxon>Ascomycota</taxon>
        <taxon>Saccharomycotina</taxon>
        <taxon>Saccharomycetes</taxon>
        <taxon>Saccharomycetales</taxon>
        <taxon>Saccharomycetaceae</taxon>
        <taxon>Nakaseomyces</taxon>
    </lineage>
</organism>